<evidence type="ECO:0000313" key="2">
    <source>
        <dbReference type="Proteomes" id="UP000053097"/>
    </source>
</evidence>
<dbReference type="Gene3D" id="3.30.420.10">
    <property type="entry name" value="Ribonuclease H-like superfamily/Ribonuclease H"/>
    <property type="match status" value="2"/>
</dbReference>
<evidence type="ECO:0008006" key="3">
    <source>
        <dbReference type="Google" id="ProtNLM"/>
    </source>
</evidence>
<dbReference type="GO" id="GO:0003676">
    <property type="term" value="F:nucleic acid binding"/>
    <property type="evidence" value="ECO:0007669"/>
    <property type="project" value="InterPro"/>
</dbReference>
<keyword evidence="2" id="KW-1185">Reference proteome</keyword>
<gene>
    <name evidence="1" type="ORF">X777_10290</name>
</gene>
<dbReference type="PANTHER" id="PTHR47326:SF1">
    <property type="entry name" value="HTH PSQ-TYPE DOMAIN-CONTAINING PROTEIN"/>
    <property type="match status" value="1"/>
</dbReference>
<protein>
    <recommendedName>
        <fullName evidence="3">HTH CENPB-type domain-containing protein</fullName>
    </recommendedName>
</protein>
<name>A0A026X0K3_OOCBI</name>
<dbReference type="PANTHER" id="PTHR47326">
    <property type="entry name" value="TRANSPOSABLE ELEMENT TC3 TRANSPOSASE-LIKE PROTEIN"/>
    <property type="match status" value="1"/>
</dbReference>
<proteinExistence type="predicted"/>
<dbReference type="OrthoDB" id="7697359at2759"/>
<dbReference type="EMBL" id="KK107045">
    <property type="protein sequence ID" value="EZA61807.1"/>
    <property type="molecule type" value="Genomic_DNA"/>
</dbReference>
<feature type="non-terminal residue" evidence="1">
    <location>
        <position position="1"/>
    </location>
</feature>
<accession>A0A026X0K3</accession>
<reference evidence="1 2" key="1">
    <citation type="journal article" date="2014" name="Curr. Biol.">
        <title>The genome of the clonal raider ant Cerapachys biroi.</title>
        <authorList>
            <person name="Oxley P.R."/>
            <person name="Ji L."/>
            <person name="Fetter-Pruneda I."/>
            <person name="McKenzie S.K."/>
            <person name="Li C."/>
            <person name="Hu H."/>
            <person name="Zhang G."/>
            <person name="Kronauer D.J."/>
        </authorList>
    </citation>
    <scope>NUCLEOTIDE SEQUENCE [LARGE SCALE GENOMIC DNA]</scope>
</reference>
<dbReference type="InterPro" id="IPR036397">
    <property type="entry name" value="RNaseH_sf"/>
</dbReference>
<evidence type="ECO:0000313" key="1">
    <source>
        <dbReference type="EMBL" id="EZA61807.1"/>
    </source>
</evidence>
<dbReference type="Proteomes" id="UP000053097">
    <property type="component" value="Unassembled WGS sequence"/>
</dbReference>
<sequence>DMYFGLSAKEVRRLAYDFAKNLELPMPTQWEKVYMAGEDWLTAFLKRHSTLSLRKPETTSLARATSFNKTNVQGISKTSVLRILKRHSFHPYHIALHQELHGNDFINRIEFCQWALQQLEVNEFFFNRILFTDESTFTNHGRWIGRGGHISWPAHSPDLNPLDFFLWGCLQLWYQHDGCPVHNARVARTVLHEMFPEHWIGRGGHISWPAHSPDLNPLDFFVGNVKEHCLQ</sequence>
<organism evidence="1 2">
    <name type="scientific">Ooceraea biroi</name>
    <name type="common">Clonal raider ant</name>
    <name type="synonym">Cerapachys biroi</name>
    <dbReference type="NCBI Taxonomy" id="2015173"/>
    <lineage>
        <taxon>Eukaryota</taxon>
        <taxon>Metazoa</taxon>
        <taxon>Ecdysozoa</taxon>
        <taxon>Arthropoda</taxon>
        <taxon>Hexapoda</taxon>
        <taxon>Insecta</taxon>
        <taxon>Pterygota</taxon>
        <taxon>Neoptera</taxon>
        <taxon>Endopterygota</taxon>
        <taxon>Hymenoptera</taxon>
        <taxon>Apocrita</taxon>
        <taxon>Aculeata</taxon>
        <taxon>Formicoidea</taxon>
        <taxon>Formicidae</taxon>
        <taxon>Dorylinae</taxon>
        <taxon>Ooceraea</taxon>
    </lineage>
</organism>
<dbReference type="AlphaFoldDB" id="A0A026X0K3"/>